<evidence type="ECO:0000313" key="2">
    <source>
        <dbReference type="Proteomes" id="UP001180551"/>
    </source>
</evidence>
<protein>
    <submittedName>
        <fullName evidence="1">DUF6084 family protein</fullName>
    </submittedName>
</protein>
<evidence type="ECO:0000313" key="1">
    <source>
        <dbReference type="EMBL" id="MDT0454689.1"/>
    </source>
</evidence>
<organism evidence="1 2">
    <name type="scientific">Streptomyces mooreae</name>
    <dbReference type="NCBI Taxonomy" id="3075523"/>
    <lineage>
        <taxon>Bacteria</taxon>
        <taxon>Bacillati</taxon>
        <taxon>Actinomycetota</taxon>
        <taxon>Actinomycetes</taxon>
        <taxon>Kitasatosporales</taxon>
        <taxon>Streptomycetaceae</taxon>
        <taxon>Streptomyces</taxon>
    </lineage>
</organism>
<proteinExistence type="predicted"/>
<dbReference type="Pfam" id="PF19562">
    <property type="entry name" value="DUF6084"/>
    <property type="match status" value="1"/>
</dbReference>
<keyword evidence="2" id="KW-1185">Reference proteome</keyword>
<dbReference type="RefSeq" id="WP_311622117.1">
    <property type="nucleotide sequence ID" value="NZ_JAVRFE010000002.1"/>
</dbReference>
<comment type="caution">
    <text evidence="1">The sequence shown here is derived from an EMBL/GenBank/DDBJ whole genome shotgun (WGS) entry which is preliminary data.</text>
</comment>
<dbReference type="InterPro" id="IPR045730">
    <property type="entry name" value="DUF6084"/>
</dbReference>
<dbReference type="Proteomes" id="UP001180551">
    <property type="component" value="Unassembled WGS sequence"/>
</dbReference>
<accession>A0ABU2T0C6</accession>
<dbReference type="EMBL" id="JAVRFE010000002">
    <property type="protein sequence ID" value="MDT0454689.1"/>
    <property type="molecule type" value="Genomic_DNA"/>
</dbReference>
<gene>
    <name evidence="1" type="ORF">RM550_02905</name>
</gene>
<reference evidence="1" key="1">
    <citation type="submission" date="2024-05" db="EMBL/GenBank/DDBJ databases">
        <title>30 novel species of actinomycetes from the DSMZ collection.</title>
        <authorList>
            <person name="Nouioui I."/>
        </authorList>
    </citation>
    <scope>NUCLEOTIDE SEQUENCE</scope>
    <source>
        <strain evidence="1">DSM 41527</strain>
    </source>
</reference>
<name>A0ABU2T0C6_9ACTN</name>
<sequence>MTDLSFECTGVRADRYAAAPTLLFRLRITAAEEARVHAVALRCQLRIEPARRGYHPDEAEALSDLFGERSRWGSTLQPLQLAQVSLVVPGFTGESEVDLPVPCGYDLEVAAGRYFRALRDGEVPLLLLFSGTVFAGSGGFHVEPVPWNKEASVRMPVAVWQEMTETHFPGCGWLRLPRETLDALLAYRSRHALPSWQATVESLLATAEGTEPPAPRARLFPGTAAARTAAVHPAIERTAP</sequence>